<evidence type="ECO:0000256" key="6">
    <source>
        <dbReference type="ARBA" id="ARBA00022892"/>
    </source>
</evidence>
<dbReference type="OrthoDB" id="2011769at2759"/>
<protein>
    <submittedName>
        <fullName evidence="15">Uncharacterized protein</fullName>
    </submittedName>
</protein>
<dbReference type="Gene3D" id="3.40.50.300">
    <property type="entry name" value="P-loop containing nucleotide triphosphate hydrolases"/>
    <property type="match status" value="1"/>
</dbReference>
<dbReference type="GO" id="GO:0015031">
    <property type="term" value="P:protein transport"/>
    <property type="evidence" value="ECO:0007669"/>
    <property type="project" value="UniProtKB-KW"/>
</dbReference>
<dbReference type="GO" id="GO:0003924">
    <property type="term" value="F:GTPase activity"/>
    <property type="evidence" value="ECO:0007669"/>
    <property type="project" value="InterPro"/>
</dbReference>
<dbReference type="GO" id="GO:0005794">
    <property type="term" value="C:Golgi apparatus"/>
    <property type="evidence" value="ECO:0007669"/>
    <property type="project" value="UniProtKB-SubCell"/>
</dbReference>
<evidence type="ECO:0000256" key="10">
    <source>
        <dbReference type="ARBA" id="ARBA00023288"/>
    </source>
</evidence>
<dbReference type="CDD" id="cd00878">
    <property type="entry name" value="Arf_Arl"/>
    <property type="match status" value="1"/>
</dbReference>
<feature type="transmembrane region" description="Helical" evidence="14">
    <location>
        <begin position="614"/>
        <end position="634"/>
    </location>
</feature>
<dbReference type="InterPro" id="IPR006689">
    <property type="entry name" value="Small_GTPase_ARF/SAR"/>
</dbReference>
<dbReference type="FunFam" id="3.40.50.300:FF:003500">
    <property type="entry name" value="ADP-ribosylation factor 1"/>
    <property type="match status" value="1"/>
</dbReference>
<feature type="binding site" evidence="12">
    <location>
        <position position="149"/>
    </location>
    <ligand>
        <name>Mg(2+)</name>
        <dbReference type="ChEBI" id="CHEBI:18420"/>
    </ligand>
</feature>
<evidence type="ECO:0000256" key="7">
    <source>
        <dbReference type="ARBA" id="ARBA00022927"/>
    </source>
</evidence>
<evidence type="ECO:0000256" key="9">
    <source>
        <dbReference type="ARBA" id="ARBA00023134"/>
    </source>
</evidence>
<evidence type="ECO:0000313" key="15">
    <source>
        <dbReference type="EMBL" id="CAH0378153.1"/>
    </source>
</evidence>
<dbReference type="Proteomes" id="UP000789595">
    <property type="component" value="Unassembled WGS sequence"/>
</dbReference>
<evidence type="ECO:0000256" key="14">
    <source>
        <dbReference type="SAM" id="Phobius"/>
    </source>
</evidence>
<keyword evidence="16" id="KW-1185">Reference proteome</keyword>
<feature type="compositionally biased region" description="Basic and acidic residues" evidence="13">
    <location>
        <begin position="307"/>
        <end position="327"/>
    </location>
</feature>
<evidence type="ECO:0000256" key="11">
    <source>
        <dbReference type="PIRSR" id="PIRSR606689-1"/>
    </source>
</evidence>
<name>A0A8J2SY62_9STRA</name>
<dbReference type="GO" id="GO:0016192">
    <property type="term" value="P:vesicle-mediated transport"/>
    <property type="evidence" value="ECO:0007669"/>
    <property type="project" value="UniProtKB-KW"/>
</dbReference>
<evidence type="ECO:0000256" key="5">
    <source>
        <dbReference type="ARBA" id="ARBA00022741"/>
    </source>
</evidence>
<keyword evidence="5 11" id="KW-0547">Nucleotide-binding</keyword>
<gene>
    <name evidence="15" type="ORF">PECAL_5P26730</name>
</gene>
<evidence type="ECO:0000256" key="8">
    <source>
        <dbReference type="ARBA" id="ARBA00023034"/>
    </source>
</evidence>
<comment type="caution">
    <text evidence="15">The sequence shown here is derived from an EMBL/GenBank/DDBJ whole genome shotgun (WGS) entry which is preliminary data.</text>
</comment>
<dbReference type="EMBL" id="CAKKNE010000005">
    <property type="protein sequence ID" value="CAH0378153.1"/>
    <property type="molecule type" value="Genomic_DNA"/>
</dbReference>
<feature type="compositionally biased region" description="Basic and acidic residues" evidence="13">
    <location>
        <begin position="100"/>
        <end position="110"/>
    </location>
</feature>
<keyword evidence="9 11" id="KW-0342">GTP-binding</keyword>
<feature type="binding site" evidence="11">
    <location>
        <begin position="142"/>
        <end position="149"/>
    </location>
    <ligand>
        <name>GTP</name>
        <dbReference type="ChEBI" id="CHEBI:37565"/>
    </ligand>
</feature>
<dbReference type="GO" id="GO:0005525">
    <property type="term" value="F:GTP binding"/>
    <property type="evidence" value="ECO:0007669"/>
    <property type="project" value="UniProtKB-KW"/>
</dbReference>
<comment type="similarity">
    <text evidence="2">Belongs to the small GTPase superfamily. Arf family.</text>
</comment>
<evidence type="ECO:0000256" key="1">
    <source>
        <dbReference type="ARBA" id="ARBA00004555"/>
    </source>
</evidence>
<keyword evidence="14" id="KW-0812">Transmembrane</keyword>
<keyword evidence="12" id="KW-0479">Metal-binding</keyword>
<dbReference type="SMART" id="SM00177">
    <property type="entry name" value="ARF"/>
    <property type="match status" value="1"/>
</dbReference>
<evidence type="ECO:0000256" key="12">
    <source>
        <dbReference type="PIRSR" id="PIRSR606689-2"/>
    </source>
</evidence>
<feature type="compositionally biased region" description="Basic and acidic residues" evidence="13">
    <location>
        <begin position="79"/>
        <end position="93"/>
    </location>
</feature>
<keyword evidence="10" id="KW-0449">Lipoprotein</keyword>
<feature type="binding site" evidence="11">
    <location>
        <begin position="238"/>
        <end position="241"/>
    </location>
    <ligand>
        <name>GTP</name>
        <dbReference type="ChEBI" id="CHEBI:37565"/>
    </ligand>
</feature>
<evidence type="ECO:0000256" key="2">
    <source>
        <dbReference type="ARBA" id="ARBA00010290"/>
    </source>
</evidence>
<feature type="region of interest" description="Disordered" evidence="13">
    <location>
        <begin position="77"/>
        <end position="122"/>
    </location>
</feature>
<dbReference type="Pfam" id="PF00025">
    <property type="entry name" value="Arf"/>
    <property type="match status" value="1"/>
</dbReference>
<dbReference type="SMART" id="SM00178">
    <property type="entry name" value="SAR"/>
    <property type="match status" value="1"/>
</dbReference>
<keyword evidence="14" id="KW-0472">Membrane</keyword>
<dbReference type="PANTHER" id="PTHR11711">
    <property type="entry name" value="ADP RIBOSYLATION FACTOR-RELATED"/>
    <property type="match status" value="1"/>
</dbReference>
<keyword evidence="12" id="KW-0460">Magnesium</keyword>
<feature type="transmembrane region" description="Helical" evidence="14">
    <location>
        <begin position="740"/>
        <end position="763"/>
    </location>
</feature>
<evidence type="ECO:0000313" key="16">
    <source>
        <dbReference type="Proteomes" id="UP000789595"/>
    </source>
</evidence>
<comment type="subcellular location">
    <subcellularLocation>
        <location evidence="1">Golgi apparatus</location>
    </subcellularLocation>
</comment>
<proteinExistence type="inferred from homology"/>
<keyword evidence="6" id="KW-0931">ER-Golgi transport</keyword>
<keyword evidence="4" id="KW-0519">Myristate</keyword>
<sequence>MGGSAYTGSRPGYVYTTRHGVTDYYPDAARPSLLTRLASWRGTGPEAVVAEPVGEEDEVAALRQRIAKMQAQLAEEEAAEAREKEASERRAAEELAAATRAREDARRAQELQKAAQRRAREAEAAREARAAEAKTKTVLLVGLAGAGKTTALHQLKLGEVVTHHVLEVVELTGWNFTACDLGHPFNDLLRHNNVGDVRGLVFVVDSTDADRLQQARDELHRLCKDKRLREAVLLVFANKQDVPTALYPRELEEKLGLNGRKFFGRPWHVQACCATNGDGLCEGLEWLQREEAARRRAAEEKARLEAEQRALEEEHARERRELAEKQRALAAEHAAEKKALAAKKAEAEARAREVEAEARRAREAAEAKAREEADGTYAAGPFLDGTYVKGDLRQLREAEGALLLRVEAALEGTARFGGRDGALLAELQALRVGEEFALERADVARKIRERLVERGPADLRVELGALRAWRRALVGEPDVEESPAAPTEAPPSDGISEAAGKRLMLAIYMGTIAGVLQILALCTRGHWSKTDYDLGESTAGALFGSWVPAVMTVSLDLWRGYIEFDVDCGTLDKPCRDASDAASTTYEIKAHCGDDAAQAASCQRIYDASVQARAMAFFAGLVAFAAAYELDYIVSKRRLGGIVGSCTASWRRQTALVGCALFVSGAAAVSGAGAYGALLEIATSRWDDGPWATVATPCASGCVQSYGGGMLAMVAGTLVALTAAPLRGRMRWLGVCLPDPYLFLLFMLCVLGFVFITAVKAWWNGLLNA</sequence>
<feature type="region of interest" description="Disordered" evidence="13">
    <location>
        <begin position="307"/>
        <end position="328"/>
    </location>
</feature>
<dbReference type="AlphaFoldDB" id="A0A8J2SY62"/>
<feature type="transmembrane region" description="Helical" evidence="14">
    <location>
        <begin position="655"/>
        <end position="678"/>
    </location>
</feature>
<evidence type="ECO:0000256" key="4">
    <source>
        <dbReference type="ARBA" id="ARBA00022707"/>
    </source>
</evidence>
<evidence type="ECO:0000256" key="13">
    <source>
        <dbReference type="SAM" id="MobiDB-lite"/>
    </source>
</evidence>
<feature type="transmembrane region" description="Helical" evidence="14">
    <location>
        <begin position="710"/>
        <end position="728"/>
    </location>
</feature>
<keyword evidence="14" id="KW-1133">Transmembrane helix</keyword>
<dbReference type="SUPFAM" id="SSF52540">
    <property type="entry name" value="P-loop containing nucleoside triphosphate hydrolases"/>
    <property type="match status" value="1"/>
</dbReference>
<dbReference type="PROSITE" id="PS51417">
    <property type="entry name" value="ARF"/>
    <property type="match status" value="1"/>
</dbReference>
<dbReference type="InterPro" id="IPR024156">
    <property type="entry name" value="Small_GTPase_ARF"/>
</dbReference>
<accession>A0A8J2SY62</accession>
<reference evidence="15" key="1">
    <citation type="submission" date="2021-11" db="EMBL/GenBank/DDBJ databases">
        <authorList>
            <consortium name="Genoscope - CEA"/>
            <person name="William W."/>
        </authorList>
    </citation>
    <scope>NUCLEOTIDE SEQUENCE</scope>
</reference>
<organism evidence="15 16">
    <name type="scientific">Pelagomonas calceolata</name>
    <dbReference type="NCBI Taxonomy" id="35677"/>
    <lineage>
        <taxon>Eukaryota</taxon>
        <taxon>Sar</taxon>
        <taxon>Stramenopiles</taxon>
        <taxon>Ochrophyta</taxon>
        <taxon>Pelagophyceae</taxon>
        <taxon>Pelagomonadales</taxon>
        <taxon>Pelagomonadaceae</taxon>
        <taxon>Pelagomonas</taxon>
    </lineage>
</organism>
<keyword evidence="8" id="KW-0333">Golgi apparatus</keyword>
<keyword evidence="3" id="KW-0813">Transport</keyword>
<evidence type="ECO:0000256" key="3">
    <source>
        <dbReference type="ARBA" id="ARBA00022448"/>
    </source>
</evidence>
<dbReference type="PRINTS" id="PR00328">
    <property type="entry name" value="SAR1GTPBP"/>
</dbReference>
<dbReference type="GO" id="GO:0046872">
    <property type="term" value="F:metal ion binding"/>
    <property type="evidence" value="ECO:0007669"/>
    <property type="project" value="UniProtKB-KW"/>
</dbReference>
<keyword evidence="7" id="KW-0653">Protein transport</keyword>
<dbReference type="InterPro" id="IPR027417">
    <property type="entry name" value="P-loop_NTPase"/>
</dbReference>